<evidence type="ECO:0000259" key="1">
    <source>
        <dbReference type="SMART" id="SM00387"/>
    </source>
</evidence>
<dbReference type="SMART" id="SM00387">
    <property type="entry name" value="HATPase_c"/>
    <property type="match status" value="1"/>
</dbReference>
<reference evidence="2 3" key="1">
    <citation type="submission" date="2017-05" db="EMBL/GenBank/DDBJ databases">
        <title>Biotechnological potential of actinobacteria isolated from South African environments.</title>
        <authorList>
            <person name="Le Roes-Hill M."/>
            <person name="Prins A."/>
            <person name="Durrell K.A."/>
        </authorList>
    </citation>
    <scope>NUCLEOTIDE SEQUENCE [LARGE SCALE GENOMIC DNA]</scope>
    <source>
        <strain evidence="2 3">HMC13</strain>
    </source>
</reference>
<dbReference type="RefSeq" id="WP_086599468.1">
    <property type="nucleotide sequence ID" value="NZ_NGFN01000012.1"/>
</dbReference>
<proteinExistence type="predicted"/>
<evidence type="ECO:0000313" key="2">
    <source>
        <dbReference type="EMBL" id="OUD04519.1"/>
    </source>
</evidence>
<dbReference type="SUPFAM" id="SSF55874">
    <property type="entry name" value="ATPase domain of HSP90 chaperone/DNA topoisomerase II/histidine kinase"/>
    <property type="match status" value="1"/>
</dbReference>
<gene>
    <name evidence="2" type="ORF">CA983_03770</name>
</gene>
<sequence length="148" mass="15270">MQVSPDTATTSLPIGSDADLAWVRQRVRQTAAELGFGLVQQTKLVTAASELARNTLVHGGGGHLEITPLTTGPNRGLRLTFLDTGPGIRDIEQAMTDGFTTGGGLGLGLSGAKRLVNEFDFDSRPGEGTTVTIAAWVSGLPSPRAGAG</sequence>
<keyword evidence="3" id="KW-1185">Reference proteome</keyword>
<comment type="caution">
    <text evidence="2">The sequence shown here is derived from an EMBL/GenBank/DDBJ whole genome shotgun (WGS) entry which is preliminary data.</text>
</comment>
<evidence type="ECO:0000313" key="3">
    <source>
        <dbReference type="Proteomes" id="UP000195105"/>
    </source>
</evidence>
<dbReference type="InterPro" id="IPR036890">
    <property type="entry name" value="HATPase_C_sf"/>
</dbReference>
<organism evidence="2 3">
    <name type="scientific">Streptomyces swartbergensis</name>
    <dbReference type="NCBI Taxonomy" id="487165"/>
    <lineage>
        <taxon>Bacteria</taxon>
        <taxon>Bacillati</taxon>
        <taxon>Actinomycetota</taxon>
        <taxon>Actinomycetes</taxon>
        <taxon>Kitasatosporales</taxon>
        <taxon>Streptomycetaceae</taxon>
        <taxon>Streptomyces</taxon>
    </lineage>
</organism>
<name>A0A243SA50_9ACTN</name>
<dbReference type="EMBL" id="NGFN01000012">
    <property type="protein sequence ID" value="OUD04519.1"/>
    <property type="molecule type" value="Genomic_DNA"/>
</dbReference>
<dbReference type="Gene3D" id="3.30.565.10">
    <property type="entry name" value="Histidine kinase-like ATPase, C-terminal domain"/>
    <property type="match status" value="1"/>
</dbReference>
<feature type="domain" description="Histidine kinase/HSP90-like ATPase" evidence="1">
    <location>
        <begin position="39"/>
        <end position="139"/>
    </location>
</feature>
<dbReference type="InterPro" id="IPR003594">
    <property type="entry name" value="HATPase_dom"/>
</dbReference>
<dbReference type="AlphaFoldDB" id="A0A243SA50"/>
<dbReference type="Pfam" id="PF02518">
    <property type="entry name" value="HATPase_c"/>
    <property type="match status" value="1"/>
</dbReference>
<accession>A0A243SA50</accession>
<dbReference type="Proteomes" id="UP000195105">
    <property type="component" value="Unassembled WGS sequence"/>
</dbReference>
<protein>
    <submittedName>
        <fullName evidence="2">Anti-sigma regulatory factor</fullName>
    </submittedName>
</protein>